<dbReference type="PANTHER" id="PTHR45749:SF33">
    <property type="entry name" value="ZINC FINGER MYM-TYPE PROTEIN 1"/>
    <property type="match status" value="1"/>
</dbReference>
<name>C5KW58_PERM5</name>
<protein>
    <recommendedName>
        <fullName evidence="3">DUF4371 domain-containing protein</fullName>
    </recommendedName>
</protein>
<dbReference type="Proteomes" id="UP000007800">
    <property type="component" value="Unassembled WGS sequence"/>
</dbReference>
<dbReference type="EMBL" id="GG676915">
    <property type="protein sequence ID" value="EER11285.1"/>
    <property type="molecule type" value="Genomic_DNA"/>
</dbReference>
<sequence length="132" mass="15106">MTSYLDWKNFLREEGKQPRIDSVVEEVIQREIAKWVKILRRLLAITLFSATRGLAFRGSQGRIGKANNGNFLGSVKLLSQFDDCLAAHLNEIKQGTSRGSPHYLSWKIQNELEVVSSKVLQETLDERRKADF</sequence>
<dbReference type="OrthoDB" id="10063284at2759"/>
<dbReference type="AlphaFoldDB" id="C5KW58"/>
<dbReference type="InParanoid" id="C5KW58"/>
<evidence type="ECO:0000313" key="2">
    <source>
        <dbReference type="Proteomes" id="UP000007800"/>
    </source>
</evidence>
<proteinExistence type="predicted"/>
<keyword evidence="2" id="KW-1185">Reference proteome</keyword>
<organism evidence="2">
    <name type="scientific">Perkinsus marinus (strain ATCC 50983 / TXsc)</name>
    <dbReference type="NCBI Taxonomy" id="423536"/>
    <lineage>
        <taxon>Eukaryota</taxon>
        <taxon>Sar</taxon>
        <taxon>Alveolata</taxon>
        <taxon>Perkinsozoa</taxon>
        <taxon>Perkinsea</taxon>
        <taxon>Perkinsida</taxon>
        <taxon>Perkinsidae</taxon>
        <taxon>Perkinsus</taxon>
    </lineage>
</organism>
<accession>C5KW58</accession>
<reference evidence="1 2" key="1">
    <citation type="submission" date="2008-07" db="EMBL/GenBank/DDBJ databases">
        <authorList>
            <person name="El-Sayed N."/>
            <person name="Caler E."/>
            <person name="Inman J."/>
            <person name="Amedeo P."/>
            <person name="Hass B."/>
            <person name="Wortman J."/>
        </authorList>
    </citation>
    <scope>NUCLEOTIDE SEQUENCE [LARGE SCALE GENOMIC DNA]</scope>
    <source>
        <strain evidence="2">ATCC 50983 / TXsc</strain>
    </source>
</reference>
<evidence type="ECO:0008006" key="3">
    <source>
        <dbReference type="Google" id="ProtNLM"/>
    </source>
</evidence>
<dbReference type="GeneID" id="9057154"/>
<dbReference type="RefSeq" id="XP_002779490.1">
    <property type="nucleotide sequence ID" value="XM_002779444.1"/>
</dbReference>
<evidence type="ECO:0000313" key="1">
    <source>
        <dbReference type="EMBL" id="EER11285.1"/>
    </source>
</evidence>
<gene>
    <name evidence="1" type="ORF">Pmar_PMAR018128</name>
</gene>
<dbReference type="PANTHER" id="PTHR45749">
    <property type="match status" value="1"/>
</dbReference>